<organism evidence="2 3">
    <name type="scientific">Lithospermum erythrorhizon</name>
    <name type="common">Purple gromwell</name>
    <name type="synonym">Lithospermum officinale var. erythrorhizon</name>
    <dbReference type="NCBI Taxonomy" id="34254"/>
    <lineage>
        <taxon>Eukaryota</taxon>
        <taxon>Viridiplantae</taxon>
        <taxon>Streptophyta</taxon>
        <taxon>Embryophyta</taxon>
        <taxon>Tracheophyta</taxon>
        <taxon>Spermatophyta</taxon>
        <taxon>Magnoliopsida</taxon>
        <taxon>eudicotyledons</taxon>
        <taxon>Gunneridae</taxon>
        <taxon>Pentapetalae</taxon>
        <taxon>asterids</taxon>
        <taxon>lamiids</taxon>
        <taxon>Boraginales</taxon>
        <taxon>Boraginaceae</taxon>
        <taxon>Boraginoideae</taxon>
        <taxon>Lithospermeae</taxon>
        <taxon>Lithospermum</taxon>
    </lineage>
</organism>
<evidence type="ECO:0000256" key="1">
    <source>
        <dbReference type="SAM" id="MobiDB-lite"/>
    </source>
</evidence>
<evidence type="ECO:0000313" key="3">
    <source>
        <dbReference type="Proteomes" id="UP001454036"/>
    </source>
</evidence>
<protein>
    <submittedName>
        <fullName evidence="2">Uncharacterized protein</fullName>
    </submittedName>
</protein>
<reference evidence="2 3" key="1">
    <citation type="submission" date="2024-01" db="EMBL/GenBank/DDBJ databases">
        <title>The complete chloroplast genome sequence of Lithospermum erythrorhizon: insights into the phylogenetic relationship among Boraginaceae species and the maternal lineages of purple gromwells.</title>
        <authorList>
            <person name="Okada T."/>
            <person name="Watanabe K."/>
        </authorList>
    </citation>
    <scope>NUCLEOTIDE SEQUENCE [LARGE SCALE GENOMIC DNA]</scope>
</reference>
<accession>A0AAV3P941</accession>
<name>A0AAV3P941_LITER</name>
<evidence type="ECO:0000313" key="2">
    <source>
        <dbReference type="EMBL" id="GAA0148237.1"/>
    </source>
</evidence>
<gene>
    <name evidence="2" type="ORF">LIER_36680</name>
</gene>
<feature type="region of interest" description="Disordered" evidence="1">
    <location>
        <begin position="1"/>
        <end position="46"/>
    </location>
</feature>
<keyword evidence="3" id="KW-1185">Reference proteome</keyword>
<proteinExistence type="predicted"/>
<comment type="caution">
    <text evidence="2">The sequence shown here is derived from an EMBL/GenBank/DDBJ whole genome shotgun (WGS) entry which is preliminary data.</text>
</comment>
<dbReference type="EMBL" id="BAABME010016974">
    <property type="protein sequence ID" value="GAA0148237.1"/>
    <property type="molecule type" value="Genomic_DNA"/>
</dbReference>
<dbReference type="Proteomes" id="UP001454036">
    <property type="component" value="Unassembled WGS sequence"/>
</dbReference>
<sequence length="173" mass="18174">MVDLPRRSSSCTVENGDPKHARSIRKDTSSSRGSMEASPIRKSPEVVTPSVIRDSVIRDQVVEVLSSVSSQGHPALVDTGESTTCLAIEVAESCPPSLPALRIAQGTKTILRTGASSLWTCICDGLQGKSPEMKAREMVAASAVISPGGTSETLQKLSISEGDFRGSVFEDAG</sequence>
<feature type="compositionally biased region" description="Basic and acidic residues" evidence="1">
    <location>
        <begin position="16"/>
        <end position="29"/>
    </location>
</feature>
<dbReference type="AlphaFoldDB" id="A0AAV3P941"/>